<keyword evidence="3 5" id="KW-1133">Transmembrane helix</keyword>
<feature type="transmembrane region" description="Helical" evidence="5">
    <location>
        <begin position="53"/>
        <end position="73"/>
    </location>
</feature>
<name>A0A0U5C8G3_ASPCI</name>
<dbReference type="EMBL" id="CDMC01000004">
    <property type="protein sequence ID" value="CEL05052.1"/>
    <property type="molecule type" value="Genomic_DNA"/>
</dbReference>
<evidence type="ECO:0000256" key="4">
    <source>
        <dbReference type="ARBA" id="ARBA00023136"/>
    </source>
</evidence>
<keyword evidence="2 5" id="KW-0812">Transmembrane</keyword>
<feature type="transmembrane region" description="Helical" evidence="5">
    <location>
        <begin position="244"/>
        <end position="262"/>
    </location>
</feature>
<gene>
    <name evidence="6" type="ORF">ASPCAL06173</name>
</gene>
<proteinExistence type="predicted"/>
<evidence type="ECO:0000256" key="2">
    <source>
        <dbReference type="ARBA" id="ARBA00022692"/>
    </source>
</evidence>
<evidence type="ECO:0000256" key="1">
    <source>
        <dbReference type="ARBA" id="ARBA00004141"/>
    </source>
</evidence>
<dbReference type="Pfam" id="PF04479">
    <property type="entry name" value="RTA1"/>
    <property type="match status" value="1"/>
</dbReference>
<feature type="transmembrane region" description="Helical" evidence="5">
    <location>
        <begin position="93"/>
        <end position="116"/>
    </location>
</feature>
<organism evidence="6 7">
    <name type="scientific">Aspergillus calidoustus</name>
    <dbReference type="NCBI Taxonomy" id="454130"/>
    <lineage>
        <taxon>Eukaryota</taxon>
        <taxon>Fungi</taxon>
        <taxon>Dikarya</taxon>
        <taxon>Ascomycota</taxon>
        <taxon>Pezizomycotina</taxon>
        <taxon>Eurotiomycetes</taxon>
        <taxon>Eurotiomycetidae</taxon>
        <taxon>Eurotiales</taxon>
        <taxon>Aspergillaceae</taxon>
        <taxon>Aspergillus</taxon>
        <taxon>Aspergillus subgen. Nidulantes</taxon>
    </lineage>
</organism>
<dbReference type="Proteomes" id="UP000054771">
    <property type="component" value="Unassembled WGS sequence"/>
</dbReference>
<feature type="transmembrane region" description="Helical" evidence="5">
    <location>
        <begin position="206"/>
        <end position="224"/>
    </location>
</feature>
<reference evidence="7" key="1">
    <citation type="journal article" date="2016" name="Genome Announc.">
        <title>Draft genome sequences of fungus Aspergillus calidoustus.</title>
        <authorList>
            <person name="Horn F."/>
            <person name="Linde J."/>
            <person name="Mattern D.J."/>
            <person name="Walther G."/>
            <person name="Guthke R."/>
            <person name="Scherlach K."/>
            <person name="Martin K."/>
            <person name="Brakhage A.A."/>
            <person name="Petzke L."/>
            <person name="Valiante V."/>
        </authorList>
    </citation>
    <scope>NUCLEOTIDE SEQUENCE [LARGE SCALE GENOMIC DNA]</scope>
    <source>
        <strain evidence="7">SF006504</strain>
    </source>
</reference>
<comment type="subcellular location">
    <subcellularLocation>
        <location evidence="1">Membrane</location>
        <topology evidence="1">Multi-pass membrane protein</topology>
    </subcellularLocation>
</comment>
<evidence type="ECO:0000256" key="3">
    <source>
        <dbReference type="ARBA" id="ARBA00022989"/>
    </source>
</evidence>
<dbReference type="PANTHER" id="PTHR31465:SF1">
    <property type="entry name" value="PROTEIN RTA1-RELATED"/>
    <property type="match status" value="1"/>
</dbReference>
<keyword evidence="7" id="KW-1185">Reference proteome</keyword>
<sequence length="317" mass="35948">MAPPLCDPEHYKEANFAFYRFAPSVAANIIFVILFGISTLLHTFQMWMTKTWYLWPLIVGGVCEAVGYIGRVLNAVEDEGCWNVGPYVIQNTLILLGPAFMAASIYMILGRVILLTAGEHHALVKRKWLTKIFVWGDVVSLCTQSSGGSIMAADDLWQTGEKVIIVGLFVQLFIFSCFLIIAINYHYRLARSPTPESNNPNIRWKWYLFTLYLTGGLILVRSIFRVAEFIDGNHGALMRKEAYVFVFDGFLMVIVLLWMNWFHPGEIGLLLRNELPITNGLELMKIRQGRKRCNTMESLNFERPLIGRSNGAAQQAA</sequence>
<feature type="transmembrane region" description="Helical" evidence="5">
    <location>
        <begin position="20"/>
        <end position="41"/>
    </location>
</feature>
<dbReference type="STRING" id="454130.A0A0U5C8G3"/>
<evidence type="ECO:0000256" key="5">
    <source>
        <dbReference type="SAM" id="Phobius"/>
    </source>
</evidence>
<dbReference type="PANTHER" id="PTHR31465">
    <property type="entry name" value="PROTEIN RTA1-RELATED"/>
    <property type="match status" value="1"/>
</dbReference>
<accession>A0A0U5C8G3</accession>
<dbReference type="InterPro" id="IPR007568">
    <property type="entry name" value="RTA1"/>
</dbReference>
<keyword evidence="4 5" id="KW-0472">Membrane</keyword>
<evidence type="ECO:0000313" key="7">
    <source>
        <dbReference type="Proteomes" id="UP000054771"/>
    </source>
</evidence>
<dbReference type="OMA" id="NEEPGCW"/>
<dbReference type="AlphaFoldDB" id="A0A0U5C8G3"/>
<dbReference type="GO" id="GO:0016020">
    <property type="term" value="C:membrane"/>
    <property type="evidence" value="ECO:0007669"/>
    <property type="project" value="UniProtKB-SubCell"/>
</dbReference>
<feature type="transmembrane region" description="Helical" evidence="5">
    <location>
        <begin position="163"/>
        <end position="185"/>
    </location>
</feature>
<evidence type="ECO:0008006" key="8">
    <source>
        <dbReference type="Google" id="ProtNLM"/>
    </source>
</evidence>
<dbReference type="OrthoDB" id="4368841at2759"/>
<protein>
    <recommendedName>
        <fullName evidence="8">RTA1 domain protein</fullName>
    </recommendedName>
</protein>
<evidence type="ECO:0000313" key="6">
    <source>
        <dbReference type="EMBL" id="CEL05052.1"/>
    </source>
</evidence>
<feature type="transmembrane region" description="Helical" evidence="5">
    <location>
        <begin position="128"/>
        <end position="151"/>
    </location>
</feature>